<dbReference type="GO" id="GO:0006906">
    <property type="term" value="P:vesicle fusion"/>
    <property type="evidence" value="ECO:0007669"/>
    <property type="project" value="TreeGrafter"/>
</dbReference>
<evidence type="ECO:0000256" key="9">
    <source>
        <dbReference type="ARBA" id="ARBA00054128"/>
    </source>
</evidence>
<evidence type="ECO:0000256" key="7">
    <source>
        <dbReference type="ARBA" id="ARBA00023054"/>
    </source>
</evidence>
<comment type="caution">
    <text evidence="13">The sequence shown here is derived from an EMBL/GenBank/DDBJ whole genome shotgun (WGS) entry which is preliminary data.</text>
</comment>
<keyword evidence="14" id="KW-1185">Reference proteome</keyword>
<dbReference type="SMART" id="SM00397">
    <property type="entry name" value="t_SNARE"/>
    <property type="match status" value="1"/>
</dbReference>
<accession>A0AAD7Q0H1</accession>
<dbReference type="GO" id="GO:0005484">
    <property type="term" value="F:SNAP receptor activity"/>
    <property type="evidence" value="ECO:0007669"/>
    <property type="project" value="InterPro"/>
</dbReference>
<dbReference type="InterPro" id="IPR006012">
    <property type="entry name" value="Syntaxin/epimorphin_CS"/>
</dbReference>
<evidence type="ECO:0000256" key="4">
    <source>
        <dbReference type="ARBA" id="ARBA00022692"/>
    </source>
</evidence>
<keyword evidence="8 11" id="KW-0472">Membrane</keyword>
<dbReference type="PANTHER" id="PTHR19957">
    <property type="entry name" value="SYNTAXIN"/>
    <property type="match status" value="1"/>
</dbReference>
<comment type="similarity">
    <text evidence="2">Belongs to the syntaxin family.</text>
</comment>
<proteinExistence type="inferred from homology"/>
<comment type="subcellular location">
    <subcellularLocation>
        <location evidence="1">Membrane</location>
        <topology evidence="1">Single-pass membrane protein</topology>
    </subcellularLocation>
</comment>
<keyword evidence="6 11" id="KW-1133">Transmembrane helix</keyword>
<dbReference type="GO" id="GO:0000149">
    <property type="term" value="F:SNARE binding"/>
    <property type="evidence" value="ECO:0007669"/>
    <property type="project" value="TreeGrafter"/>
</dbReference>
<evidence type="ECO:0000256" key="3">
    <source>
        <dbReference type="ARBA" id="ARBA00022448"/>
    </source>
</evidence>
<dbReference type="GO" id="GO:0048278">
    <property type="term" value="P:vesicle docking"/>
    <property type="evidence" value="ECO:0007669"/>
    <property type="project" value="TreeGrafter"/>
</dbReference>
<keyword evidence="3" id="KW-0813">Transport</keyword>
<keyword evidence="7" id="KW-0175">Coiled coil</keyword>
<reference evidence="13" key="1">
    <citation type="journal article" date="2023" name="Science">
        <title>Elucidation of the pathway for biosynthesis of saponin adjuvants from the soapbark tree.</title>
        <authorList>
            <person name="Reed J."/>
            <person name="Orme A."/>
            <person name="El-Demerdash A."/>
            <person name="Owen C."/>
            <person name="Martin L.B.B."/>
            <person name="Misra R.C."/>
            <person name="Kikuchi S."/>
            <person name="Rejzek M."/>
            <person name="Martin A.C."/>
            <person name="Harkess A."/>
            <person name="Leebens-Mack J."/>
            <person name="Louveau T."/>
            <person name="Stephenson M.J."/>
            <person name="Osbourn A."/>
        </authorList>
    </citation>
    <scope>NUCLEOTIDE SEQUENCE</scope>
    <source>
        <strain evidence="13">S10</strain>
    </source>
</reference>
<dbReference type="Pfam" id="PF05739">
    <property type="entry name" value="SNARE"/>
    <property type="match status" value="1"/>
</dbReference>
<comment type="subunit">
    <text evidence="10">Part of the t-SNARE complex.</text>
</comment>
<evidence type="ECO:0000256" key="6">
    <source>
        <dbReference type="ARBA" id="ARBA00022989"/>
    </source>
</evidence>
<evidence type="ECO:0000313" key="13">
    <source>
        <dbReference type="EMBL" id="KAJ7972421.1"/>
    </source>
</evidence>
<dbReference type="GO" id="GO:0031201">
    <property type="term" value="C:SNARE complex"/>
    <property type="evidence" value="ECO:0007669"/>
    <property type="project" value="TreeGrafter"/>
</dbReference>
<protein>
    <submittedName>
        <fullName evidence="13">Syntaxin-71-like protein</fullName>
    </submittedName>
</protein>
<dbReference type="EMBL" id="JARAOO010000004">
    <property type="protein sequence ID" value="KAJ7972421.1"/>
    <property type="molecule type" value="Genomic_DNA"/>
</dbReference>
<sequence>MSVIDILTRVDAICKKYDKYDVEKQKDLNVSGDDAFARLYADVESDIETALEKAEVASKEKNRASAVALNAEIRRIKARLLDEVPKLQRLAVKKVKGLSSEEFVARNDLVHALPDRIHAIPDGTPAAPKQTGGWAASASRTEIKFDSDGRFDNEYLQQTEESSQFRQEYEMRRMRQDQGLEMISEGLDTLKNMAHDMNEELDRQVPLMDEIDTKVDKAASDLKNTNVRLKDTVNQLRSSRNFCIDIVLLCIILGIAAYLYKILLWMTGMSEKVVLSSLKVSYSVLKK</sequence>
<evidence type="ECO:0000256" key="2">
    <source>
        <dbReference type="ARBA" id="ARBA00009063"/>
    </source>
</evidence>
<feature type="domain" description="T-SNARE coiled-coil homology" evidence="12">
    <location>
        <begin position="170"/>
        <end position="232"/>
    </location>
</feature>
<organism evidence="13 14">
    <name type="scientific">Quillaja saponaria</name>
    <name type="common">Soap bark tree</name>
    <dbReference type="NCBI Taxonomy" id="32244"/>
    <lineage>
        <taxon>Eukaryota</taxon>
        <taxon>Viridiplantae</taxon>
        <taxon>Streptophyta</taxon>
        <taxon>Embryophyta</taxon>
        <taxon>Tracheophyta</taxon>
        <taxon>Spermatophyta</taxon>
        <taxon>Magnoliopsida</taxon>
        <taxon>eudicotyledons</taxon>
        <taxon>Gunneridae</taxon>
        <taxon>Pentapetalae</taxon>
        <taxon>rosids</taxon>
        <taxon>fabids</taxon>
        <taxon>Fabales</taxon>
        <taxon>Quillajaceae</taxon>
        <taxon>Quillaja</taxon>
    </lineage>
</organism>
<evidence type="ECO:0000256" key="11">
    <source>
        <dbReference type="SAM" id="Phobius"/>
    </source>
</evidence>
<dbReference type="CDD" id="cd15841">
    <property type="entry name" value="SNARE_Qc"/>
    <property type="match status" value="1"/>
</dbReference>
<dbReference type="FunFam" id="1.20.5.110:FF:000037">
    <property type="entry name" value="Putative syntaxin-71-like"/>
    <property type="match status" value="1"/>
</dbReference>
<evidence type="ECO:0000256" key="1">
    <source>
        <dbReference type="ARBA" id="ARBA00004167"/>
    </source>
</evidence>
<feature type="transmembrane region" description="Helical" evidence="11">
    <location>
        <begin position="242"/>
        <end position="260"/>
    </location>
</feature>
<evidence type="ECO:0000259" key="12">
    <source>
        <dbReference type="PROSITE" id="PS50192"/>
    </source>
</evidence>
<comment type="function">
    <text evidence="9">Vesicle trafficking protein that functions in the secretory pathway.</text>
</comment>
<name>A0AAD7Q0H1_QUISA</name>
<dbReference type="GO" id="GO:0012505">
    <property type="term" value="C:endomembrane system"/>
    <property type="evidence" value="ECO:0007669"/>
    <property type="project" value="TreeGrafter"/>
</dbReference>
<dbReference type="PROSITE" id="PS50192">
    <property type="entry name" value="T_SNARE"/>
    <property type="match status" value="1"/>
</dbReference>
<dbReference type="PROSITE" id="PS00914">
    <property type="entry name" value="SYNTAXIN"/>
    <property type="match status" value="1"/>
</dbReference>
<evidence type="ECO:0000256" key="8">
    <source>
        <dbReference type="ARBA" id="ARBA00023136"/>
    </source>
</evidence>
<dbReference type="Proteomes" id="UP001163823">
    <property type="component" value="Chromosome 4"/>
</dbReference>
<evidence type="ECO:0000313" key="14">
    <source>
        <dbReference type="Proteomes" id="UP001163823"/>
    </source>
</evidence>
<evidence type="ECO:0000256" key="5">
    <source>
        <dbReference type="ARBA" id="ARBA00022927"/>
    </source>
</evidence>
<dbReference type="SUPFAM" id="SSF58038">
    <property type="entry name" value="SNARE fusion complex"/>
    <property type="match status" value="1"/>
</dbReference>
<dbReference type="InterPro" id="IPR045242">
    <property type="entry name" value="Syntaxin"/>
</dbReference>
<gene>
    <name evidence="13" type="ORF">O6P43_010312</name>
</gene>
<evidence type="ECO:0000256" key="10">
    <source>
        <dbReference type="ARBA" id="ARBA00061857"/>
    </source>
</evidence>
<dbReference type="GO" id="GO:0006886">
    <property type="term" value="P:intracellular protein transport"/>
    <property type="evidence" value="ECO:0007669"/>
    <property type="project" value="InterPro"/>
</dbReference>
<dbReference type="AlphaFoldDB" id="A0AAD7Q0H1"/>
<keyword evidence="4 11" id="KW-0812">Transmembrane</keyword>
<dbReference type="PANTHER" id="PTHR19957:SF124">
    <property type="entry name" value="SYNTAXIN-8"/>
    <property type="match status" value="1"/>
</dbReference>
<keyword evidence="5" id="KW-0653">Protein transport</keyword>
<dbReference type="Gene3D" id="1.20.5.110">
    <property type="match status" value="1"/>
</dbReference>
<dbReference type="InterPro" id="IPR000727">
    <property type="entry name" value="T_SNARE_dom"/>
</dbReference>